<dbReference type="Gene3D" id="3.20.20.450">
    <property type="entry name" value="EAL domain"/>
    <property type="match status" value="1"/>
</dbReference>
<dbReference type="STRING" id="99656.SAMN05421659_11039"/>
<name>A0A1I0QYH6_9FIRM</name>
<dbReference type="GO" id="GO:0071111">
    <property type="term" value="F:cyclic-guanylate-specific phosphodiesterase activity"/>
    <property type="evidence" value="ECO:0007669"/>
    <property type="project" value="InterPro"/>
</dbReference>
<evidence type="ECO:0000313" key="4">
    <source>
        <dbReference type="Proteomes" id="UP000199701"/>
    </source>
</evidence>
<dbReference type="SMART" id="SM00052">
    <property type="entry name" value="EAL"/>
    <property type="match status" value="1"/>
</dbReference>
<accession>A0A1I0QYH6</accession>
<dbReference type="PROSITE" id="PS50883">
    <property type="entry name" value="EAL"/>
    <property type="match status" value="1"/>
</dbReference>
<reference evidence="3 4" key="1">
    <citation type="submission" date="2016-10" db="EMBL/GenBank/DDBJ databases">
        <authorList>
            <person name="de Groot N.N."/>
        </authorList>
    </citation>
    <scope>NUCLEOTIDE SEQUENCE [LARGE SCALE GENOMIC DNA]</scope>
    <source>
        <strain evidence="3 4">DSM 9179</strain>
    </source>
</reference>
<dbReference type="InterPro" id="IPR000160">
    <property type="entry name" value="GGDEF_dom"/>
</dbReference>
<dbReference type="SMART" id="SM00267">
    <property type="entry name" value="GGDEF"/>
    <property type="match status" value="1"/>
</dbReference>
<dbReference type="EMBL" id="FOJI01000010">
    <property type="protein sequence ID" value="SEW32929.1"/>
    <property type="molecule type" value="Genomic_DNA"/>
</dbReference>
<dbReference type="InterPro" id="IPR001633">
    <property type="entry name" value="EAL_dom"/>
</dbReference>
<dbReference type="RefSeq" id="WP_092454730.1">
    <property type="nucleotide sequence ID" value="NZ_FOJI01000010.1"/>
</dbReference>
<keyword evidence="4" id="KW-1185">Reference proteome</keyword>
<dbReference type="OrthoDB" id="9805474at2"/>
<dbReference type="Proteomes" id="UP000199701">
    <property type="component" value="Unassembled WGS sequence"/>
</dbReference>
<dbReference type="PANTHER" id="PTHR33121:SF70">
    <property type="entry name" value="SIGNALING PROTEIN YKOW"/>
    <property type="match status" value="1"/>
</dbReference>
<organism evidence="3 4">
    <name type="scientific">[Clostridium] fimetarium</name>
    <dbReference type="NCBI Taxonomy" id="99656"/>
    <lineage>
        <taxon>Bacteria</taxon>
        <taxon>Bacillati</taxon>
        <taxon>Bacillota</taxon>
        <taxon>Clostridia</taxon>
        <taxon>Lachnospirales</taxon>
        <taxon>Lachnospiraceae</taxon>
    </lineage>
</organism>
<dbReference type="InterPro" id="IPR029787">
    <property type="entry name" value="Nucleotide_cyclase"/>
</dbReference>
<evidence type="ECO:0000259" key="1">
    <source>
        <dbReference type="PROSITE" id="PS50883"/>
    </source>
</evidence>
<dbReference type="SUPFAM" id="SSF55073">
    <property type="entry name" value="Nucleotide cyclase"/>
    <property type="match status" value="1"/>
</dbReference>
<gene>
    <name evidence="3" type="ORF">SAMN05421659_11039</name>
</gene>
<dbReference type="Pfam" id="PF00563">
    <property type="entry name" value="EAL"/>
    <property type="match status" value="1"/>
</dbReference>
<dbReference type="PROSITE" id="PS50887">
    <property type="entry name" value="GGDEF"/>
    <property type="match status" value="1"/>
</dbReference>
<dbReference type="PANTHER" id="PTHR33121">
    <property type="entry name" value="CYCLIC DI-GMP PHOSPHODIESTERASE PDEF"/>
    <property type="match status" value="1"/>
</dbReference>
<feature type="domain" description="EAL" evidence="1">
    <location>
        <begin position="203"/>
        <end position="455"/>
    </location>
</feature>
<dbReference type="SUPFAM" id="SSF141868">
    <property type="entry name" value="EAL domain-like"/>
    <property type="match status" value="1"/>
</dbReference>
<dbReference type="CDD" id="cd01948">
    <property type="entry name" value="EAL"/>
    <property type="match status" value="1"/>
</dbReference>
<dbReference type="AlphaFoldDB" id="A0A1I0QYH6"/>
<dbReference type="Pfam" id="PF00990">
    <property type="entry name" value="GGDEF"/>
    <property type="match status" value="1"/>
</dbReference>
<evidence type="ECO:0000259" key="2">
    <source>
        <dbReference type="PROSITE" id="PS50887"/>
    </source>
</evidence>
<protein>
    <submittedName>
        <fullName evidence="3">EAL domain, c-di-GMP-specific phosphodiesterase class I (Or its enzymatically inactive variant)</fullName>
    </submittedName>
</protein>
<evidence type="ECO:0000313" key="3">
    <source>
        <dbReference type="EMBL" id="SEW32929.1"/>
    </source>
</evidence>
<feature type="domain" description="GGDEF" evidence="2">
    <location>
        <begin position="67"/>
        <end position="194"/>
    </location>
</feature>
<proteinExistence type="predicted"/>
<sequence>MENNDIKKIIAPSPMMTEDGKNELYLYSLKKMADRNAEVDRYSLTGLYGNVAFFYKANECLHTHLGKQYALIRMDIYRFKTINEFCGRTEGDKLLVYISDCFKKYEAEDAVAGHLRADIFALCTPYKTDQDLINIVHDIAQKIESFPLPCKILPAFGICKSEFGMDISLLIDYANLALQTVKGRVFSCYAFYDETLRQQLLYEKKIENEIIPALNNHDLEVYIQPKVNMLTKEIIGGEALLRWNHPQDGFLLPIQFIPVLEKSGYIVDVDKYVWEEVFHSLRQWIDKGYKVVPISLNVSRLHSYQTDFEQVLYGLAEKYNISRDLVQLELTESALTENTELVLKTMSNLQKNGFYLSMDDFGSGYSSMNMLKDEPIDEIKIDRVFLSDISTIKSRIIIKHMISMMTDLNINIIAEGIETLEQADFMLECGCYRAQGFLYYRPMPMSEFEKLLQLI</sequence>
<dbReference type="InterPro" id="IPR035919">
    <property type="entry name" value="EAL_sf"/>
</dbReference>
<dbReference type="Gene3D" id="3.30.70.270">
    <property type="match status" value="1"/>
</dbReference>
<dbReference type="InterPro" id="IPR050706">
    <property type="entry name" value="Cyclic-di-GMP_PDE-like"/>
</dbReference>
<dbReference type="InterPro" id="IPR043128">
    <property type="entry name" value="Rev_trsase/Diguanyl_cyclase"/>
</dbReference>